<feature type="transmembrane region" description="Helical" evidence="6">
    <location>
        <begin position="109"/>
        <end position="129"/>
    </location>
</feature>
<evidence type="ECO:0000256" key="4">
    <source>
        <dbReference type="ARBA" id="ARBA00022989"/>
    </source>
</evidence>
<feature type="transmembrane region" description="Helical" evidence="6">
    <location>
        <begin position="460"/>
        <end position="483"/>
    </location>
</feature>
<dbReference type="EMBL" id="JAEEGA010000013">
    <property type="protein sequence ID" value="MBP1042894.1"/>
    <property type="molecule type" value="Genomic_DNA"/>
</dbReference>
<feature type="transmembrane region" description="Helical" evidence="6">
    <location>
        <begin position="191"/>
        <end position="214"/>
    </location>
</feature>
<evidence type="ECO:0000256" key="5">
    <source>
        <dbReference type="ARBA" id="ARBA00023136"/>
    </source>
</evidence>
<dbReference type="InterPro" id="IPR051679">
    <property type="entry name" value="DASS-Related_Transporters"/>
</dbReference>
<feature type="transmembrane region" description="Helical" evidence="6">
    <location>
        <begin position="70"/>
        <end position="88"/>
    </location>
</feature>
<keyword evidence="8" id="KW-1185">Reference proteome</keyword>
<dbReference type="AlphaFoldDB" id="A0A940PDF0"/>
<name>A0A940PDF0_9ENTE</name>
<dbReference type="InterPro" id="IPR018385">
    <property type="entry name" value="C4_dicarb_anaerob_car-like"/>
</dbReference>
<evidence type="ECO:0000256" key="2">
    <source>
        <dbReference type="ARBA" id="ARBA00022475"/>
    </source>
</evidence>
<keyword evidence="5 6" id="KW-0472">Membrane</keyword>
<feature type="transmembrane region" description="Helical" evidence="6">
    <location>
        <begin position="415"/>
        <end position="436"/>
    </location>
</feature>
<protein>
    <submittedName>
        <fullName evidence="7">YfcC family protein</fullName>
    </submittedName>
</protein>
<evidence type="ECO:0000256" key="1">
    <source>
        <dbReference type="ARBA" id="ARBA00004651"/>
    </source>
</evidence>
<evidence type="ECO:0000313" key="7">
    <source>
        <dbReference type="EMBL" id="MBP1042894.1"/>
    </source>
</evidence>
<keyword evidence="3 6" id="KW-0812">Transmembrane</keyword>
<evidence type="ECO:0000256" key="3">
    <source>
        <dbReference type="ARBA" id="ARBA00022692"/>
    </source>
</evidence>
<sequence length="484" mass="51865">MKKEKNKKKSITSFSILFIILIALTIVSWLLAGQTFTPTIPPGGTELVDRVVGARLSDLVMSPFNGFRDAIDICVFILVLGGFLNIVTKTGALEAGIQTIVKKLKGNELTIIPILMILFSIGGSTYGMAEETIPFYALLGVAMVAAGFDSLVSVATIMLGAGVGVIGSTVNPFATGVAMDALKGIDVEPNTGVILGLGFVVWLANLAVAIYVVMRYAKKVKRDKGSTILSLQEQAEMEKSFAQDQDHTIEFTKKHKVILSMFAFCFVIMIVSLIPWNSFNIHLFDGWTGILTGENFGDWYFGDLAMWFFILSVIIALVHGFSEGEIVTQFIDGAKDILSVVLIIVVARGVSVLMSVTNLDIFILDKSANALQGLSPFLFVIGSFALYLFLSFLIPSTSGLAYVSIPVMGGLAHSIGLSADVMIIIFCAACGLVNLITPTSGVVMGGLEIGKVSYGTWTKFIVKPIAVLGLVNLVILAVAMLIMT</sequence>
<accession>A0A940PDF0</accession>
<feature type="transmembrane region" description="Helical" evidence="6">
    <location>
        <begin position="135"/>
        <end position="152"/>
    </location>
</feature>
<feature type="transmembrane region" description="Helical" evidence="6">
    <location>
        <begin position="338"/>
        <end position="357"/>
    </location>
</feature>
<dbReference type="PANTHER" id="PTHR43652:SF6">
    <property type="entry name" value="ARGININE REPRESSOR"/>
    <property type="match status" value="1"/>
</dbReference>
<feature type="transmembrane region" description="Helical" evidence="6">
    <location>
        <begin position="377"/>
        <end position="403"/>
    </location>
</feature>
<comment type="caution">
    <text evidence="7">The sequence shown here is derived from an EMBL/GenBank/DDBJ whole genome shotgun (WGS) entry which is preliminary data.</text>
</comment>
<keyword evidence="4 6" id="KW-1133">Transmembrane helix</keyword>
<comment type="subcellular location">
    <subcellularLocation>
        <location evidence="1">Cell membrane</location>
        <topology evidence="1">Multi-pass membrane protein</topology>
    </subcellularLocation>
</comment>
<feature type="transmembrane region" description="Helical" evidence="6">
    <location>
        <begin position="299"/>
        <end position="318"/>
    </location>
</feature>
<evidence type="ECO:0000256" key="6">
    <source>
        <dbReference type="SAM" id="Phobius"/>
    </source>
</evidence>
<organism evidence="7 8">
    <name type="scientific">Vagococcus allomyrinae</name>
    <dbReference type="NCBI Taxonomy" id="2794353"/>
    <lineage>
        <taxon>Bacteria</taxon>
        <taxon>Bacillati</taxon>
        <taxon>Bacillota</taxon>
        <taxon>Bacilli</taxon>
        <taxon>Lactobacillales</taxon>
        <taxon>Enterococcaceae</taxon>
        <taxon>Vagococcus</taxon>
    </lineage>
</organism>
<feature type="transmembrane region" description="Helical" evidence="6">
    <location>
        <begin position="12"/>
        <end position="32"/>
    </location>
</feature>
<evidence type="ECO:0000313" key="8">
    <source>
        <dbReference type="Proteomes" id="UP000674938"/>
    </source>
</evidence>
<reference evidence="7" key="1">
    <citation type="submission" date="2020-12" db="EMBL/GenBank/DDBJ databases">
        <title>Vagococcus allomyrinae sp. nov. and Enterococcus lavae sp. nov., isolated from the larvae of Allomyrina dichotoma.</title>
        <authorList>
            <person name="Lee S.D."/>
        </authorList>
    </citation>
    <scope>NUCLEOTIDE SEQUENCE</scope>
    <source>
        <strain evidence="7">BWB3-3</strain>
    </source>
</reference>
<proteinExistence type="predicted"/>
<dbReference type="PANTHER" id="PTHR43652">
    <property type="entry name" value="BASIC AMINO ACID ANTIPORTER YFCC-RELATED"/>
    <property type="match status" value="1"/>
</dbReference>
<dbReference type="GO" id="GO:0005886">
    <property type="term" value="C:plasma membrane"/>
    <property type="evidence" value="ECO:0007669"/>
    <property type="project" value="UniProtKB-SubCell"/>
</dbReference>
<dbReference type="Proteomes" id="UP000674938">
    <property type="component" value="Unassembled WGS sequence"/>
</dbReference>
<feature type="transmembrane region" description="Helical" evidence="6">
    <location>
        <begin position="159"/>
        <end position="179"/>
    </location>
</feature>
<keyword evidence="2" id="KW-1003">Cell membrane</keyword>
<dbReference type="RefSeq" id="WP_209530566.1">
    <property type="nucleotide sequence ID" value="NZ_JAEEGA010000013.1"/>
</dbReference>
<gene>
    <name evidence="7" type="ORF">I6N95_17905</name>
</gene>
<dbReference type="Pfam" id="PF03606">
    <property type="entry name" value="DcuC"/>
    <property type="match status" value="1"/>
</dbReference>
<feature type="transmembrane region" description="Helical" evidence="6">
    <location>
        <begin position="257"/>
        <end position="279"/>
    </location>
</feature>